<feature type="transmembrane region" description="Helical" evidence="1">
    <location>
        <begin position="123"/>
        <end position="144"/>
    </location>
</feature>
<organism evidence="2 3">
    <name type="scientific">Pseudonocardia yuanmonensis</name>
    <dbReference type="NCBI Taxonomy" id="1095914"/>
    <lineage>
        <taxon>Bacteria</taxon>
        <taxon>Bacillati</taxon>
        <taxon>Actinomycetota</taxon>
        <taxon>Actinomycetes</taxon>
        <taxon>Pseudonocardiales</taxon>
        <taxon>Pseudonocardiaceae</taxon>
        <taxon>Pseudonocardia</taxon>
    </lineage>
</organism>
<comment type="caution">
    <text evidence="2">The sequence shown here is derived from an EMBL/GenBank/DDBJ whole genome shotgun (WGS) entry which is preliminary data.</text>
</comment>
<dbReference type="Proteomes" id="UP001500325">
    <property type="component" value="Unassembled WGS sequence"/>
</dbReference>
<evidence type="ECO:0000256" key="1">
    <source>
        <dbReference type="SAM" id="Phobius"/>
    </source>
</evidence>
<accession>A0ABP8X8P3</accession>
<gene>
    <name evidence="2" type="ORF">GCM10023215_47530</name>
</gene>
<name>A0ABP8X8P3_9PSEU</name>
<protein>
    <submittedName>
        <fullName evidence="2">Membrane protein</fullName>
    </submittedName>
</protein>
<dbReference type="EMBL" id="BAABIC010000017">
    <property type="protein sequence ID" value="GAA4702724.1"/>
    <property type="molecule type" value="Genomic_DNA"/>
</dbReference>
<evidence type="ECO:0000313" key="3">
    <source>
        <dbReference type="Proteomes" id="UP001500325"/>
    </source>
</evidence>
<proteinExistence type="predicted"/>
<feature type="transmembrane region" description="Helical" evidence="1">
    <location>
        <begin position="79"/>
        <end position="103"/>
    </location>
</feature>
<keyword evidence="3" id="KW-1185">Reference proteome</keyword>
<evidence type="ECO:0000313" key="2">
    <source>
        <dbReference type="EMBL" id="GAA4702724.1"/>
    </source>
</evidence>
<dbReference type="RefSeq" id="WP_345382941.1">
    <property type="nucleotide sequence ID" value="NZ_BAABIC010000017.1"/>
</dbReference>
<reference evidence="3" key="1">
    <citation type="journal article" date="2019" name="Int. J. Syst. Evol. Microbiol.">
        <title>The Global Catalogue of Microorganisms (GCM) 10K type strain sequencing project: providing services to taxonomists for standard genome sequencing and annotation.</title>
        <authorList>
            <consortium name="The Broad Institute Genomics Platform"/>
            <consortium name="The Broad Institute Genome Sequencing Center for Infectious Disease"/>
            <person name="Wu L."/>
            <person name="Ma J."/>
        </authorList>
    </citation>
    <scope>NUCLEOTIDE SEQUENCE [LARGE SCALE GENOMIC DNA]</scope>
    <source>
        <strain evidence="3">JCM 18055</strain>
    </source>
</reference>
<keyword evidence="1" id="KW-1133">Transmembrane helix</keyword>
<feature type="transmembrane region" description="Helical" evidence="1">
    <location>
        <begin position="53"/>
        <end position="72"/>
    </location>
</feature>
<keyword evidence="1" id="KW-0472">Membrane</keyword>
<keyword evidence="1" id="KW-0812">Transmembrane</keyword>
<sequence>MTAVLLSVHVLAAIVVVGPVTMATSMFPRYARAALAGDGSPTPVALLHRVSRVYAVLAVAVPFFGLATAVAMGVLGDAWLIASLVLTAAAAALLGLGILPAQATVVAALAGELRPGVERTARILPMTSGVFAVLWAVVVVLMIVRPGSTTGV</sequence>